<keyword evidence="10" id="KW-1185">Reference proteome</keyword>
<dbReference type="CDD" id="cd06261">
    <property type="entry name" value="TM_PBP2"/>
    <property type="match status" value="1"/>
</dbReference>
<evidence type="ECO:0000256" key="3">
    <source>
        <dbReference type="ARBA" id="ARBA00022475"/>
    </source>
</evidence>
<evidence type="ECO:0000313" key="9">
    <source>
        <dbReference type="EMBL" id="MCU6790923.1"/>
    </source>
</evidence>
<proteinExistence type="inferred from homology"/>
<organism evidence="9 10">
    <name type="scientific">Paenibacillus baimaensis</name>
    <dbReference type="NCBI Taxonomy" id="2982185"/>
    <lineage>
        <taxon>Bacteria</taxon>
        <taxon>Bacillati</taxon>
        <taxon>Bacillota</taxon>
        <taxon>Bacilli</taxon>
        <taxon>Bacillales</taxon>
        <taxon>Paenibacillaceae</taxon>
        <taxon>Paenibacillus</taxon>
    </lineage>
</organism>
<name>A0ABT2U8H0_9BACL</name>
<dbReference type="PANTHER" id="PTHR30193:SF37">
    <property type="entry name" value="INNER MEMBRANE ABC TRANSPORTER PERMEASE PROTEIN YCJO"/>
    <property type="match status" value="1"/>
</dbReference>
<evidence type="ECO:0000313" key="10">
    <source>
        <dbReference type="Proteomes" id="UP001652445"/>
    </source>
</evidence>
<dbReference type="RefSeq" id="WP_076228117.1">
    <property type="nucleotide sequence ID" value="NZ_JAOQIO010000007.1"/>
</dbReference>
<sequence>MGQLRFRNTIIYYMLPALILYFIFFIIPFSRTFYYSFFEWNGFGKTTFVGLQNYVKLTKDELFLTGIGRVLLWAGLAILLKVGSGLVLASMLRRPIRGSKFFSAAFFMPVVISTAAIALMFTLIYDLDAGLLNTMLRAIGLESWARIWLGDKHTAFYAVIAAPIWHTIGYFFIILLAGMQNISEEIYESATIDGANAWVLFSRITVPLVWPILQICMILAITGAIKNFDYVFIMTKGGPGTSTQVPATYMYDTIFVGLKYGYGTAIAFTIFLFSLIVTLVFRKLTTFKD</sequence>
<keyword evidence="2 7" id="KW-0813">Transport</keyword>
<feature type="transmembrane region" description="Helical" evidence="7">
    <location>
        <begin position="12"/>
        <end position="30"/>
    </location>
</feature>
<reference evidence="9 10" key="1">
    <citation type="submission" date="2022-09" db="EMBL/GenBank/DDBJ databases">
        <authorList>
            <person name="Han X.L."/>
            <person name="Wang Q."/>
            <person name="Lu T."/>
        </authorList>
    </citation>
    <scope>NUCLEOTIDE SEQUENCE [LARGE SCALE GENOMIC DNA]</scope>
    <source>
        <strain evidence="9 10">WQ 127069</strain>
    </source>
</reference>
<keyword evidence="3" id="KW-1003">Cell membrane</keyword>
<comment type="caution">
    <text evidence="9">The sequence shown here is derived from an EMBL/GenBank/DDBJ whole genome shotgun (WGS) entry which is preliminary data.</text>
</comment>
<evidence type="ECO:0000259" key="8">
    <source>
        <dbReference type="PROSITE" id="PS50928"/>
    </source>
</evidence>
<comment type="similarity">
    <text evidence="7">Belongs to the binding-protein-dependent transport system permease family.</text>
</comment>
<feature type="transmembrane region" description="Helical" evidence="7">
    <location>
        <begin position="260"/>
        <end position="281"/>
    </location>
</feature>
<feature type="transmembrane region" description="Helical" evidence="7">
    <location>
        <begin position="70"/>
        <end position="89"/>
    </location>
</feature>
<dbReference type="EMBL" id="JAOQIO010000007">
    <property type="protein sequence ID" value="MCU6790923.1"/>
    <property type="molecule type" value="Genomic_DNA"/>
</dbReference>
<evidence type="ECO:0000256" key="5">
    <source>
        <dbReference type="ARBA" id="ARBA00022989"/>
    </source>
</evidence>
<comment type="subcellular location">
    <subcellularLocation>
        <location evidence="1 7">Cell membrane</location>
        <topology evidence="1 7">Multi-pass membrane protein</topology>
    </subcellularLocation>
</comment>
<keyword evidence="5 7" id="KW-1133">Transmembrane helix</keyword>
<dbReference type="InterPro" id="IPR000515">
    <property type="entry name" value="MetI-like"/>
</dbReference>
<feature type="transmembrane region" description="Helical" evidence="7">
    <location>
        <begin position="198"/>
        <end position="225"/>
    </location>
</feature>
<dbReference type="InterPro" id="IPR035906">
    <property type="entry name" value="MetI-like_sf"/>
</dbReference>
<evidence type="ECO:0000256" key="2">
    <source>
        <dbReference type="ARBA" id="ARBA00022448"/>
    </source>
</evidence>
<evidence type="ECO:0000256" key="1">
    <source>
        <dbReference type="ARBA" id="ARBA00004651"/>
    </source>
</evidence>
<gene>
    <name evidence="9" type="ORF">OB236_02165</name>
</gene>
<evidence type="ECO:0000256" key="6">
    <source>
        <dbReference type="ARBA" id="ARBA00023136"/>
    </source>
</evidence>
<dbReference type="InterPro" id="IPR051393">
    <property type="entry name" value="ABC_transporter_permease"/>
</dbReference>
<feature type="domain" description="ABC transmembrane type-1" evidence="8">
    <location>
        <begin position="67"/>
        <end position="281"/>
    </location>
</feature>
<dbReference type="SUPFAM" id="SSF161098">
    <property type="entry name" value="MetI-like"/>
    <property type="match status" value="1"/>
</dbReference>
<dbReference type="Pfam" id="PF00528">
    <property type="entry name" value="BPD_transp_1"/>
    <property type="match status" value="1"/>
</dbReference>
<dbReference type="Gene3D" id="1.10.3720.10">
    <property type="entry name" value="MetI-like"/>
    <property type="match status" value="1"/>
</dbReference>
<evidence type="ECO:0000256" key="4">
    <source>
        <dbReference type="ARBA" id="ARBA00022692"/>
    </source>
</evidence>
<dbReference type="Proteomes" id="UP001652445">
    <property type="component" value="Unassembled WGS sequence"/>
</dbReference>
<dbReference type="PROSITE" id="PS50928">
    <property type="entry name" value="ABC_TM1"/>
    <property type="match status" value="1"/>
</dbReference>
<protein>
    <submittedName>
        <fullName evidence="9">Sugar ABC transporter permease</fullName>
    </submittedName>
</protein>
<feature type="transmembrane region" description="Helical" evidence="7">
    <location>
        <begin position="101"/>
        <end position="125"/>
    </location>
</feature>
<keyword evidence="4 7" id="KW-0812">Transmembrane</keyword>
<feature type="transmembrane region" description="Helical" evidence="7">
    <location>
        <begin position="155"/>
        <end position="177"/>
    </location>
</feature>
<accession>A0ABT2U8H0</accession>
<keyword evidence="6 7" id="KW-0472">Membrane</keyword>
<evidence type="ECO:0000256" key="7">
    <source>
        <dbReference type="RuleBase" id="RU363032"/>
    </source>
</evidence>
<dbReference type="PANTHER" id="PTHR30193">
    <property type="entry name" value="ABC TRANSPORTER PERMEASE PROTEIN"/>
    <property type="match status" value="1"/>
</dbReference>